<dbReference type="RefSeq" id="WP_183364438.1">
    <property type="nucleotide sequence ID" value="NZ_JACIEZ010000001.1"/>
</dbReference>
<organism evidence="1 2">
    <name type="scientific">Gellertiella hungarica</name>
    <dbReference type="NCBI Taxonomy" id="1572859"/>
    <lineage>
        <taxon>Bacteria</taxon>
        <taxon>Pseudomonadati</taxon>
        <taxon>Pseudomonadota</taxon>
        <taxon>Alphaproteobacteria</taxon>
        <taxon>Hyphomicrobiales</taxon>
        <taxon>Rhizobiaceae</taxon>
        <taxon>Gellertiella</taxon>
    </lineage>
</organism>
<dbReference type="AlphaFoldDB" id="A0A7W6J1V8"/>
<dbReference type="SUPFAM" id="SSF53756">
    <property type="entry name" value="UDP-Glycosyltransferase/glycogen phosphorylase"/>
    <property type="match status" value="1"/>
</dbReference>
<gene>
    <name evidence="1" type="ORF">GGR23_000401</name>
</gene>
<reference evidence="1 2" key="1">
    <citation type="submission" date="2020-08" db="EMBL/GenBank/DDBJ databases">
        <title>Genomic Encyclopedia of Type Strains, Phase IV (KMG-IV): sequencing the most valuable type-strain genomes for metagenomic binning, comparative biology and taxonomic classification.</title>
        <authorList>
            <person name="Goeker M."/>
        </authorList>
    </citation>
    <scope>NUCLEOTIDE SEQUENCE [LARGE SCALE GENOMIC DNA]</scope>
    <source>
        <strain evidence="1 2">DSM 29853</strain>
    </source>
</reference>
<proteinExistence type="predicted"/>
<dbReference type="InterPro" id="IPR050194">
    <property type="entry name" value="Glycosyltransferase_grp1"/>
</dbReference>
<keyword evidence="2" id="KW-1185">Reference proteome</keyword>
<comment type="caution">
    <text evidence="1">The sequence shown here is derived from an EMBL/GenBank/DDBJ whole genome shotgun (WGS) entry which is preliminary data.</text>
</comment>
<dbReference type="PANTHER" id="PTHR45947:SF14">
    <property type="entry name" value="SLL1723 PROTEIN"/>
    <property type="match status" value="1"/>
</dbReference>
<dbReference type="EMBL" id="JACIEZ010000001">
    <property type="protein sequence ID" value="MBB4063240.1"/>
    <property type="molecule type" value="Genomic_DNA"/>
</dbReference>
<protein>
    <submittedName>
        <fullName evidence="1">Glycosyltransferase involved in cell wall biosynthesis</fullName>
    </submittedName>
</protein>
<accession>A0A7W6J1V8</accession>
<dbReference type="CDD" id="cd03801">
    <property type="entry name" value="GT4_PimA-like"/>
    <property type="match status" value="1"/>
</dbReference>
<dbReference type="Proteomes" id="UP000528286">
    <property type="component" value="Unassembled WGS sequence"/>
</dbReference>
<name>A0A7W6J1V8_9HYPH</name>
<evidence type="ECO:0000313" key="2">
    <source>
        <dbReference type="Proteomes" id="UP000528286"/>
    </source>
</evidence>
<dbReference type="PANTHER" id="PTHR45947">
    <property type="entry name" value="SULFOQUINOVOSYL TRANSFERASE SQD2"/>
    <property type="match status" value="1"/>
</dbReference>
<dbReference type="Gene3D" id="3.40.50.2000">
    <property type="entry name" value="Glycogen Phosphorylase B"/>
    <property type="match status" value="2"/>
</dbReference>
<dbReference type="Pfam" id="PF13692">
    <property type="entry name" value="Glyco_trans_1_4"/>
    <property type="match status" value="1"/>
</dbReference>
<dbReference type="GO" id="GO:0016757">
    <property type="term" value="F:glycosyltransferase activity"/>
    <property type="evidence" value="ECO:0007669"/>
    <property type="project" value="TreeGrafter"/>
</dbReference>
<evidence type="ECO:0000313" key="1">
    <source>
        <dbReference type="EMBL" id="MBB4063240.1"/>
    </source>
</evidence>
<keyword evidence="1" id="KW-0808">Transferase</keyword>
<sequence>MKIAYYAPLKSPNHPVPSGDRLMARMLLQALRLAGHDVALVSELRSFSRTPEGHEGQRAEAERERARILAQWKSGGRPDLWLTYHVYYKAPDFLGPSLCADAGIPYVTVEASWSARRNREGWEEAQAAVLHSVRAAAVNICMTERDREGLIEAAPEARTARLKPFLDAGEFLAIEPAPKPGRLVTVAMMREGDKLASYRALAGALRRMREPFVLDVIGGGPCRAEVERLLDDAAPGRVMLHGELSRDGVMARLARGSVFVWPGIGEAYGMVYLEAAAVGLPCIAYRTGGVPEVVDDGVTGLLVPAGDEQALAGAMDRLLADADLRLRLAGGARTMVAGERRIEQAARQLDALLKAAGGTGT</sequence>